<evidence type="ECO:0000256" key="1">
    <source>
        <dbReference type="ARBA" id="ARBA00004571"/>
    </source>
</evidence>
<dbReference type="InterPro" id="IPR039426">
    <property type="entry name" value="TonB-dep_rcpt-like"/>
</dbReference>
<keyword evidence="4" id="KW-0812">Transmembrane</keyword>
<feature type="signal peptide" evidence="7">
    <location>
        <begin position="1"/>
        <end position="22"/>
    </location>
</feature>
<dbReference type="Proteomes" id="UP001339167">
    <property type="component" value="Unassembled WGS sequence"/>
</dbReference>
<organism evidence="9 10">
    <name type="scientific">Alkalimonas mucilaginosa</name>
    <dbReference type="NCBI Taxonomy" id="3057676"/>
    <lineage>
        <taxon>Bacteria</taxon>
        <taxon>Pseudomonadati</taxon>
        <taxon>Pseudomonadota</taxon>
        <taxon>Gammaproteobacteria</taxon>
        <taxon>Alkalimonas</taxon>
    </lineage>
</organism>
<evidence type="ECO:0000313" key="9">
    <source>
        <dbReference type="EMBL" id="MEE2025350.1"/>
    </source>
</evidence>
<keyword evidence="2" id="KW-0813">Transport</keyword>
<evidence type="ECO:0000256" key="5">
    <source>
        <dbReference type="ARBA" id="ARBA00023136"/>
    </source>
</evidence>
<dbReference type="Pfam" id="PF13620">
    <property type="entry name" value="CarboxypepD_reg"/>
    <property type="match status" value="1"/>
</dbReference>
<accession>A0ABU7JI73</accession>
<dbReference type="Pfam" id="PF25183">
    <property type="entry name" value="OMP_b-brl_4"/>
    <property type="match status" value="2"/>
</dbReference>
<keyword evidence="9" id="KW-0675">Receptor</keyword>
<keyword evidence="6" id="KW-0998">Cell outer membrane</keyword>
<dbReference type="PANTHER" id="PTHR30069">
    <property type="entry name" value="TONB-DEPENDENT OUTER MEMBRANE RECEPTOR"/>
    <property type="match status" value="1"/>
</dbReference>
<feature type="chain" id="PRO_5046159190" evidence="7">
    <location>
        <begin position="23"/>
        <end position="1040"/>
    </location>
</feature>
<dbReference type="SUPFAM" id="SSF49452">
    <property type="entry name" value="Starch-binding domain-like"/>
    <property type="match status" value="1"/>
</dbReference>
<dbReference type="RefSeq" id="WP_330088666.1">
    <property type="nucleotide sequence ID" value="NZ_JAUGZK010000011.1"/>
</dbReference>
<feature type="domain" description="TonB-dependent transporter Oar-like beta-barrel" evidence="8">
    <location>
        <begin position="234"/>
        <end position="303"/>
    </location>
</feature>
<evidence type="ECO:0000256" key="4">
    <source>
        <dbReference type="ARBA" id="ARBA00022692"/>
    </source>
</evidence>
<name>A0ABU7JI73_9GAMM</name>
<evidence type="ECO:0000259" key="8">
    <source>
        <dbReference type="Pfam" id="PF25183"/>
    </source>
</evidence>
<dbReference type="InterPro" id="IPR037066">
    <property type="entry name" value="Plug_dom_sf"/>
</dbReference>
<evidence type="ECO:0000256" key="3">
    <source>
        <dbReference type="ARBA" id="ARBA00022452"/>
    </source>
</evidence>
<reference evidence="9 10" key="1">
    <citation type="submission" date="2023-06" db="EMBL/GenBank/DDBJ databases">
        <title>Alkalimonas sp., MEB004 an alkaliphilic bacterium isolated from Lonar Lake, India.</title>
        <authorList>
            <person name="Joshi A."/>
            <person name="Thite S."/>
        </authorList>
    </citation>
    <scope>NUCLEOTIDE SEQUENCE [LARGE SCALE GENOMIC DNA]</scope>
    <source>
        <strain evidence="9 10">MEB004</strain>
    </source>
</reference>
<keyword evidence="7" id="KW-0732">Signal</keyword>
<dbReference type="InterPro" id="IPR013784">
    <property type="entry name" value="Carb-bd-like_fold"/>
</dbReference>
<keyword evidence="5" id="KW-0472">Membrane</keyword>
<protein>
    <submittedName>
        <fullName evidence="9">TonB-dependent receptor</fullName>
    </submittedName>
</protein>
<dbReference type="InterPro" id="IPR057601">
    <property type="entry name" value="Oar-like_b-barrel"/>
</dbReference>
<comment type="subcellular location">
    <subcellularLocation>
        <location evidence="1">Cell outer membrane</location>
        <topology evidence="1">Multi-pass membrane protein</topology>
    </subcellularLocation>
</comment>
<feature type="domain" description="TonB-dependent transporter Oar-like beta-barrel" evidence="8">
    <location>
        <begin position="346"/>
        <end position="993"/>
    </location>
</feature>
<evidence type="ECO:0000256" key="2">
    <source>
        <dbReference type="ARBA" id="ARBA00022448"/>
    </source>
</evidence>
<evidence type="ECO:0000313" key="10">
    <source>
        <dbReference type="Proteomes" id="UP001339167"/>
    </source>
</evidence>
<evidence type="ECO:0000256" key="6">
    <source>
        <dbReference type="ARBA" id="ARBA00023237"/>
    </source>
</evidence>
<gene>
    <name evidence="9" type="ORF">QWF21_14020</name>
</gene>
<evidence type="ECO:0000256" key="7">
    <source>
        <dbReference type="SAM" id="SignalP"/>
    </source>
</evidence>
<dbReference type="SUPFAM" id="SSF56935">
    <property type="entry name" value="Porins"/>
    <property type="match status" value="1"/>
</dbReference>
<proteinExistence type="predicted"/>
<dbReference type="Gene3D" id="2.40.170.20">
    <property type="entry name" value="TonB-dependent receptor, beta-barrel domain"/>
    <property type="match status" value="1"/>
</dbReference>
<dbReference type="PANTHER" id="PTHR30069:SF46">
    <property type="entry name" value="OAR PROTEIN"/>
    <property type="match status" value="1"/>
</dbReference>
<dbReference type="Gene3D" id="2.170.130.10">
    <property type="entry name" value="TonB-dependent receptor, plug domain"/>
    <property type="match status" value="1"/>
</dbReference>
<keyword evidence="3" id="KW-1134">Transmembrane beta strand</keyword>
<sequence>MKIKHLALAVALGLGVSQLAYADTTSSVRGNVVTEAGQVAANARVEILHVPTGTRTTTTTNDAGAFSSTGLRVGGPYVITIRGDQGSVTYDEVYLTLGDGLRLNAQLASSVERIAVTGSSIMVVNNTGSSSFFGARDIENAPTFNRDLKDIIRNNPLVNINAADGTISVAGTNPRFNSISVDGIGINDDFGLNFTGYPTTRSPISLDAIEQVIVDTSPFHAKDSGFQGAKINAVTKSGTNELSGSFFFERQNDSWAGEYKHNNSRDSLDFDEKTWGATLGGALVQDKLFFFASYERYSSPQASGWGPSGVSGVANATNVTAEELQSVAQIANDIYGVQVGDWAVSPTTKDEKILLKLDWNINDDHRAALTYQRSDGNKIQNTTDDPRTLKLSSHWYDRSETMDSYAFKLFSDWTHDFSTEIYATYQDRSTGQNSLSTLPQVFVDIEGDSNRRIAFGSDHSRHANELSNKTLILGIDGTYLLDDHKLSFGYQFKETEANNLFVQYARGSYRFNSIEDFENRLATELRYQNAPSLDPRDAAVSFKRGEHAFYIQDEYAITPDVLLSFGLRYERLTTSDVPAFNESFLTQTGFDNRENLNGLDIWLPRFGFKWDAATDLVVRGGIGRFSGGQPSVWAGNAYGNNGINKVDTGNVTSNPRFPEDLRNSLVGVDITTVPESFEEYVRSGADSPINLNDPNFKIPSDWRFQLATDYRFSLGDYLQNVLWTTEYSYVKPENSVFWKNVTIGDVFYETTDGRKLYQDAGLPALMMTNADSEGRSHIITTSLFKRWESGLSVNTSYTYQDITSATVGSASTAHGNFGNNIAINRNETLVGTSPYETRHRFVLNISYETEIFSGYTTTFNSFFERKSGKALTYLANISAPGREAFGYGDGGGGILAYIPSPDDAQYVFESEARKQEFYDIVASMGLNGYIGGYVPKGGFNSPWVTTWDVGVRQQVPGFHKDHKGELYFTISNFLNLLDSSKGHVRDTEFGTISLYQVRDVNQDTGEITIRGFQPRQGSNWERFNENESTWRLKLGVRYRF</sequence>
<keyword evidence="10" id="KW-1185">Reference proteome</keyword>
<dbReference type="EMBL" id="JAUGZK010000011">
    <property type="protein sequence ID" value="MEE2025350.1"/>
    <property type="molecule type" value="Genomic_DNA"/>
</dbReference>
<comment type="caution">
    <text evidence="9">The sequence shown here is derived from an EMBL/GenBank/DDBJ whole genome shotgun (WGS) entry which is preliminary data.</text>
</comment>
<dbReference type="InterPro" id="IPR036942">
    <property type="entry name" value="Beta-barrel_TonB_sf"/>
</dbReference>